<dbReference type="Pfam" id="PF03171">
    <property type="entry name" value="2OG-FeII_Oxy"/>
    <property type="match status" value="1"/>
</dbReference>
<keyword evidence="3" id="KW-0732">Signal</keyword>
<feature type="domain" description="Fe2OG dioxygenase" evidence="7">
    <location>
        <begin position="214"/>
        <end position="308"/>
    </location>
</feature>
<dbReference type="GO" id="GO:0005783">
    <property type="term" value="C:endoplasmic reticulum"/>
    <property type="evidence" value="ECO:0007669"/>
    <property type="project" value="TreeGrafter"/>
</dbReference>
<evidence type="ECO:0000259" key="7">
    <source>
        <dbReference type="PROSITE" id="PS51471"/>
    </source>
</evidence>
<keyword evidence="6" id="KW-0408">Iron</keyword>
<dbReference type="AlphaFoldDB" id="A0A9Q0RK37"/>
<evidence type="ECO:0000313" key="8">
    <source>
        <dbReference type="EMBL" id="KAJ6218723.1"/>
    </source>
</evidence>
<dbReference type="Proteomes" id="UP001142055">
    <property type="component" value="Chromosome 2"/>
</dbReference>
<dbReference type="PANTHER" id="PTHR10730">
    <property type="entry name" value="PROCOLLAGEN-LYSINE,2-OXOGLUTARATE 5-DIOXYGENASE/GLYCOSYLTRANSFERASE 25 FAMILY MEMBER"/>
    <property type="match status" value="1"/>
</dbReference>
<dbReference type="GO" id="GO:0008475">
    <property type="term" value="F:procollagen-lysine 5-dioxygenase activity"/>
    <property type="evidence" value="ECO:0007669"/>
    <property type="project" value="TreeGrafter"/>
</dbReference>
<evidence type="ECO:0000256" key="6">
    <source>
        <dbReference type="ARBA" id="ARBA00023004"/>
    </source>
</evidence>
<organism evidence="8 9">
    <name type="scientific">Blomia tropicalis</name>
    <name type="common">Mite</name>
    <dbReference type="NCBI Taxonomy" id="40697"/>
    <lineage>
        <taxon>Eukaryota</taxon>
        <taxon>Metazoa</taxon>
        <taxon>Ecdysozoa</taxon>
        <taxon>Arthropoda</taxon>
        <taxon>Chelicerata</taxon>
        <taxon>Arachnida</taxon>
        <taxon>Acari</taxon>
        <taxon>Acariformes</taxon>
        <taxon>Sarcoptiformes</taxon>
        <taxon>Astigmata</taxon>
        <taxon>Glycyphagoidea</taxon>
        <taxon>Echimyopodidae</taxon>
        <taxon>Blomia</taxon>
    </lineage>
</organism>
<evidence type="ECO:0000256" key="1">
    <source>
        <dbReference type="ARBA" id="ARBA00001961"/>
    </source>
</evidence>
<name>A0A9Q0RK37_BLOTA</name>
<evidence type="ECO:0000256" key="3">
    <source>
        <dbReference type="ARBA" id="ARBA00022729"/>
    </source>
</evidence>
<evidence type="ECO:0000313" key="9">
    <source>
        <dbReference type="Proteomes" id="UP001142055"/>
    </source>
</evidence>
<dbReference type="SMART" id="SM00702">
    <property type="entry name" value="P4Hc"/>
    <property type="match status" value="1"/>
</dbReference>
<dbReference type="InterPro" id="IPR006620">
    <property type="entry name" value="Pro_4_hyd_alph"/>
</dbReference>
<dbReference type="InterPro" id="IPR005123">
    <property type="entry name" value="Oxoglu/Fe-dep_dioxygenase_dom"/>
</dbReference>
<protein>
    <recommendedName>
        <fullName evidence="7">Fe2OG dioxygenase domain-containing protein</fullName>
    </recommendedName>
</protein>
<evidence type="ECO:0000256" key="5">
    <source>
        <dbReference type="ARBA" id="ARBA00023002"/>
    </source>
</evidence>
<reference evidence="8" key="1">
    <citation type="submission" date="2022-12" db="EMBL/GenBank/DDBJ databases">
        <title>Genome assemblies of Blomia tropicalis.</title>
        <authorList>
            <person name="Cui Y."/>
        </authorList>
    </citation>
    <scope>NUCLEOTIDE SEQUENCE</scope>
    <source>
        <tissue evidence="8">Adult mites</tissue>
    </source>
</reference>
<comment type="cofactor">
    <cofactor evidence="1">
        <name>L-ascorbate</name>
        <dbReference type="ChEBI" id="CHEBI:38290"/>
    </cofactor>
</comment>
<gene>
    <name evidence="8" type="ORF">RDWZM_004535</name>
</gene>
<dbReference type="InterPro" id="IPR050757">
    <property type="entry name" value="Collagen_mod_GT25"/>
</dbReference>
<keyword evidence="4" id="KW-0223">Dioxygenase</keyword>
<accession>A0A9Q0RK37</accession>
<dbReference type="InterPro" id="IPR044861">
    <property type="entry name" value="IPNS-like_FE2OG_OXY"/>
</dbReference>
<keyword evidence="9" id="KW-1185">Reference proteome</keyword>
<dbReference type="PROSITE" id="PS51471">
    <property type="entry name" value="FE2OG_OXY"/>
    <property type="match status" value="1"/>
</dbReference>
<sequence>MNYIIGKNKEKWGGVWNVPHISVAYLVNASVLDTENRIYNFRALSYYDEKFKDDEDVDPDMNFCRLLRQNGIFMYVDNMVEYGHLARMNTYDITRTNPDFYEIKSNEFEWRRRYIHENYTQTLESGNFEQPCPDVYWFPVASPIFCRHMIEIMENYGQWSAGKNQDPRLEGGYESVPTRDIHLTQVGLDEQWLHFLALFIRPVQEKIFIGYEHDPPRALMNFVVRYHPDEQANLRPHHDSSTYTINIALNRVNVDYKGGGCRFVRYNCSVTDPRLGWSFIHPGRLTHYHEGLTVTDGTRYIMVSFVDP</sequence>
<dbReference type="Gene3D" id="2.60.120.620">
    <property type="entry name" value="q2cbj1_9rhob like domain"/>
    <property type="match status" value="1"/>
</dbReference>
<dbReference type="OMA" id="PTQDIHF"/>
<dbReference type="GO" id="GO:0031418">
    <property type="term" value="F:L-ascorbic acid binding"/>
    <property type="evidence" value="ECO:0007669"/>
    <property type="project" value="InterPro"/>
</dbReference>
<dbReference type="EMBL" id="JAPWDV010000002">
    <property type="protein sequence ID" value="KAJ6218723.1"/>
    <property type="molecule type" value="Genomic_DNA"/>
</dbReference>
<proteinExistence type="predicted"/>
<keyword evidence="5" id="KW-0560">Oxidoreductase</keyword>
<comment type="caution">
    <text evidence="8">The sequence shown here is derived from an EMBL/GenBank/DDBJ whole genome shotgun (WGS) entry which is preliminary data.</text>
</comment>
<dbReference type="PANTHER" id="PTHR10730:SF45">
    <property type="entry name" value="PROCOLLAGEN-LYSINE,2-OXOGLUTARATE 5-DIOXYGENASE"/>
    <property type="match status" value="1"/>
</dbReference>
<keyword evidence="2" id="KW-0479">Metal-binding</keyword>
<evidence type="ECO:0000256" key="2">
    <source>
        <dbReference type="ARBA" id="ARBA00022723"/>
    </source>
</evidence>
<evidence type="ECO:0000256" key="4">
    <source>
        <dbReference type="ARBA" id="ARBA00022964"/>
    </source>
</evidence>
<dbReference type="GO" id="GO:0005506">
    <property type="term" value="F:iron ion binding"/>
    <property type="evidence" value="ECO:0007669"/>
    <property type="project" value="InterPro"/>
</dbReference>